<dbReference type="AlphaFoldDB" id="X0U7I4"/>
<reference evidence="5" key="1">
    <citation type="journal article" date="2014" name="Front. Microbiol.">
        <title>High frequency of phylogenetically diverse reductive dehalogenase-homologous genes in deep subseafloor sedimentary metagenomes.</title>
        <authorList>
            <person name="Kawai M."/>
            <person name="Futagami T."/>
            <person name="Toyoda A."/>
            <person name="Takaki Y."/>
            <person name="Nishi S."/>
            <person name="Hori S."/>
            <person name="Arai W."/>
            <person name="Tsubouchi T."/>
            <person name="Morono Y."/>
            <person name="Uchiyama I."/>
            <person name="Ito T."/>
            <person name="Fujiyama A."/>
            <person name="Inagaki F."/>
            <person name="Takami H."/>
        </authorList>
    </citation>
    <scope>NUCLEOTIDE SEQUENCE</scope>
    <source>
        <strain evidence="5">Expedition CK06-06</strain>
    </source>
</reference>
<gene>
    <name evidence="5" type="ORF">S01H1_19721</name>
</gene>
<dbReference type="Pfam" id="PF13416">
    <property type="entry name" value="SBP_bac_8"/>
    <property type="match status" value="1"/>
</dbReference>
<evidence type="ECO:0000256" key="4">
    <source>
        <dbReference type="ARBA" id="ARBA00022729"/>
    </source>
</evidence>
<accession>X0U7I4</accession>
<dbReference type="InterPro" id="IPR006060">
    <property type="entry name" value="Maltose/Cyclodextrin-bd"/>
</dbReference>
<organism evidence="5">
    <name type="scientific">marine sediment metagenome</name>
    <dbReference type="NCBI Taxonomy" id="412755"/>
    <lineage>
        <taxon>unclassified sequences</taxon>
        <taxon>metagenomes</taxon>
        <taxon>ecological metagenomes</taxon>
    </lineage>
</organism>
<keyword evidence="2" id="KW-0813">Transport</keyword>
<comment type="similarity">
    <text evidence="1">Belongs to the bacterial solute-binding protein 1 family.</text>
</comment>
<sequence length="298" mass="31132">VLEPATIADFNAVAIDAFKWGDLLYGVPYATENVALIRNTDLVPDVPATFEELLVVAKGLTDLDAGKYGFLIQQPDPYHTFALYTAGGGYVFGKDANGVLDPCDIGLDNAGSIAGATILDQMVKDGIEIAGAGYGEVTGAFNAGNLGMMIGGPWTLSDVKASGINYGVSAIPPIDGNAPGVFVGVQGFMISSFSENKVLANLFIKDFLISTDVMLGLYIEGDRPPAYLPALAFLGGNEDIQGFAAAAATAVPMPKIAEMASVWDAWIGALELIVNQEQDPATAMQEAADEIRALLGCE</sequence>
<protein>
    <recommendedName>
        <fullName evidence="6">Maltodextrin-binding protein</fullName>
    </recommendedName>
</protein>
<evidence type="ECO:0000256" key="3">
    <source>
        <dbReference type="ARBA" id="ARBA00022597"/>
    </source>
</evidence>
<dbReference type="EMBL" id="BARS01010691">
    <property type="protein sequence ID" value="GAF96332.1"/>
    <property type="molecule type" value="Genomic_DNA"/>
</dbReference>
<evidence type="ECO:0000256" key="1">
    <source>
        <dbReference type="ARBA" id="ARBA00008520"/>
    </source>
</evidence>
<feature type="non-terminal residue" evidence="5">
    <location>
        <position position="1"/>
    </location>
</feature>
<feature type="non-terminal residue" evidence="5">
    <location>
        <position position="298"/>
    </location>
</feature>
<dbReference type="GO" id="GO:0055052">
    <property type="term" value="C:ATP-binding cassette (ABC) transporter complex, substrate-binding subunit-containing"/>
    <property type="evidence" value="ECO:0007669"/>
    <property type="project" value="TreeGrafter"/>
</dbReference>
<dbReference type="PANTHER" id="PTHR30061">
    <property type="entry name" value="MALTOSE-BINDING PERIPLASMIC PROTEIN"/>
    <property type="match status" value="1"/>
</dbReference>
<dbReference type="GO" id="GO:0015144">
    <property type="term" value="F:carbohydrate transmembrane transporter activity"/>
    <property type="evidence" value="ECO:0007669"/>
    <property type="project" value="InterPro"/>
</dbReference>
<keyword evidence="4" id="KW-0732">Signal</keyword>
<evidence type="ECO:0008006" key="6">
    <source>
        <dbReference type="Google" id="ProtNLM"/>
    </source>
</evidence>
<dbReference type="SUPFAM" id="SSF53850">
    <property type="entry name" value="Periplasmic binding protein-like II"/>
    <property type="match status" value="1"/>
</dbReference>
<name>X0U7I4_9ZZZZ</name>
<dbReference type="Gene3D" id="3.40.190.10">
    <property type="entry name" value="Periplasmic binding protein-like II"/>
    <property type="match status" value="2"/>
</dbReference>
<dbReference type="InterPro" id="IPR006059">
    <property type="entry name" value="SBP"/>
</dbReference>
<proteinExistence type="inferred from homology"/>
<dbReference type="PRINTS" id="PR00181">
    <property type="entry name" value="MALTOSEBP"/>
</dbReference>
<keyword evidence="3" id="KW-0762">Sugar transport</keyword>
<dbReference type="GO" id="GO:1901982">
    <property type="term" value="F:maltose binding"/>
    <property type="evidence" value="ECO:0007669"/>
    <property type="project" value="TreeGrafter"/>
</dbReference>
<evidence type="ECO:0000313" key="5">
    <source>
        <dbReference type="EMBL" id="GAF96332.1"/>
    </source>
</evidence>
<comment type="caution">
    <text evidence="5">The sequence shown here is derived from an EMBL/GenBank/DDBJ whole genome shotgun (WGS) entry which is preliminary data.</text>
</comment>
<dbReference type="GO" id="GO:0042956">
    <property type="term" value="P:maltodextrin transmembrane transport"/>
    <property type="evidence" value="ECO:0007669"/>
    <property type="project" value="TreeGrafter"/>
</dbReference>
<dbReference type="GO" id="GO:0015768">
    <property type="term" value="P:maltose transport"/>
    <property type="evidence" value="ECO:0007669"/>
    <property type="project" value="TreeGrafter"/>
</dbReference>
<dbReference type="PANTHER" id="PTHR30061:SF50">
    <property type="entry name" value="MALTOSE_MALTODEXTRIN-BINDING PERIPLASMIC PROTEIN"/>
    <property type="match status" value="1"/>
</dbReference>
<evidence type="ECO:0000256" key="2">
    <source>
        <dbReference type="ARBA" id="ARBA00022448"/>
    </source>
</evidence>